<dbReference type="Pfam" id="PF24883">
    <property type="entry name" value="NPHP3_N"/>
    <property type="match status" value="1"/>
</dbReference>
<proteinExistence type="predicted"/>
<keyword evidence="6" id="KW-1185">Reference proteome</keyword>
<dbReference type="SUPFAM" id="SSF52540">
    <property type="entry name" value="P-loop containing nucleoside triphosphate hydrolases"/>
    <property type="match status" value="1"/>
</dbReference>
<gene>
    <name evidence="5" type="ORF">PGQ11_001317</name>
</gene>
<dbReference type="InterPro" id="IPR056884">
    <property type="entry name" value="NPHP3-like_N"/>
</dbReference>
<dbReference type="Pfam" id="PF25053">
    <property type="entry name" value="DUF7791"/>
    <property type="match status" value="1"/>
</dbReference>
<sequence length="1096" mass="124577">MEPLTALGLAANVAQFLGYGIKLIATAKEVHNSSEGVTQQISTLDTVYGKLGTLSSVLRLPSQPPGKMGWDAITYETAIQDISRVCQDDCDKLLELTKQLKRGDGHSSRFSSFKTALKTMRKSDQINELEQRLHRTQQTLTLHICSLTSIWQSTYNSQLSKLKRDQANLNFHQNSKLVQIQEEVKQLGHLLRNEASSIKNTTTLSNDITGLEDQMNRLALARVDMEKQHAIIRSLNFESRSCRYEGITVAHEKTFQWVLKGPESLDTELASGSMIEWLRHGQGIYWISGKPGSGKSTLMKFISTRDETRDALMAWSLGKPLIIGSHFFWAAGTSMQKSLKGLLRTLLFDILRQQPDLVAQLCPERWRQTPTELSLEPEDWGTPELSRILQSIPRLHTMSTNFCFFIDGLDEYEGDHVEICKDLQELARSPKIKICVASRPWNAFKDAFGASESSKMYVHELTRNDIYAYVDSSLHTHPRWAEVNQETARGESLADRVTERSAGVFLWVYLATRELRSGLSEYDSFAELEQRLDTIPGDLGAFFRQILETVNPFHHQAMAEALLLSLAVREPAPITVYYYLDKDHTDPEYVLTLPLGFWSSAEESSNHILTERRLSARCRGLLQVNTLSSCVEPLHRTVLDFLRTQDMEEFLRAKMHHTFDVHLSATRAFIAYIKSTWFEEDVRREGFARYNENRFSEAICEVVSHAKQLEERSGVYQLLEHLEAIIPEMHRTSQVSLLSPDDLAQPIIDFHEAKNSIIVPARLNGGVHPLMQRPPLPDALFMREYVIKECLAGYVDYMACRYHGYLSIFKPSMMMEVLDTVASSHLSSVRDSIPLAKVLTKHRFDLNGTDSIKSEAVIPLTSTPWKSFIFNILNRRVSDSEIFNAVLESDLIHLMLQNGADPYFLFYKSRWKRDAHPSHDHKWLKKLDETIFPKLWLSFFVYSLVDNRLTTKAMACAIRVLDQTIEAFTTLQSFKGTSENKPLTGGPEGFLACLDLHSLLPRLPHNCNEQAPSFWAQVAERLLAIAKLHEIDIDGFLPTLQLTFPGQNISPMSILASRDPPLNITSGLPCKKPMSSKRALPWADEESNRVGKQKRM</sequence>
<evidence type="ECO:0000259" key="3">
    <source>
        <dbReference type="Pfam" id="PF24883"/>
    </source>
</evidence>
<protein>
    <recommendedName>
        <fullName evidence="7">NACHT domain-containing protein</fullName>
    </recommendedName>
</protein>
<organism evidence="5 6">
    <name type="scientific">Apiospora arundinis</name>
    <dbReference type="NCBI Taxonomy" id="335852"/>
    <lineage>
        <taxon>Eukaryota</taxon>
        <taxon>Fungi</taxon>
        <taxon>Dikarya</taxon>
        <taxon>Ascomycota</taxon>
        <taxon>Pezizomycotina</taxon>
        <taxon>Sordariomycetes</taxon>
        <taxon>Xylariomycetidae</taxon>
        <taxon>Amphisphaeriales</taxon>
        <taxon>Apiosporaceae</taxon>
        <taxon>Apiospora</taxon>
    </lineage>
</organism>
<evidence type="ECO:0000313" key="5">
    <source>
        <dbReference type="EMBL" id="KAK8880023.1"/>
    </source>
</evidence>
<dbReference type="PANTHER" id="PTHR10039">
    <property type="entry name" value="AMELOGENIN"/>
    <property type="match status" value="1"/>
</dbReference>
<dbReference type="PANTHER" id="PTHR10039:SF5">
    <property type="entry name" value="NACHT DOMAIN-CONTAINING PROTEIN"/>
    <property type="match status" value="1"/>
</dbReference>
<evidence type="ECO:0000259" key="4">
    <source>
        <dbReference type="Pfam" id="PF25053"/>
    </source>
</evidence>
<dbReference type="InterPro" id="IPR027417">
    <property type="entry name" value="P-loop_NTPase"/>
</dbReference>
<evidence type="ECO:0000256" key="2">
    <source>
        <dbReference type="SAM" id="MobiDB-lite"/>
    </source>
</evidence>
<dbReference type="EMBL" id="JAPCWZ010000001">
    <property type="protein sequence ID" value="KAK8880023.1"/>
    <property type="molecule type" value="Genomic_DNA"/>
</dbReference>
<accession>A0ABR2JNC6</accession>
<feature type="domain" description="Nephrocystin 3-like N-terminal" evidence="3">
    <location>
        <begin position="272"/>
        <end position="439"/>
    </location>
</feature>
<feature type="region of interest" description="Disordered" evidence="2">
    <location>
        <begin position="1066"/>
        <end position="1096"/>
    </location>
</feature>
<reference evidence="5 6" key="1">
    <citation type="journal article" date="2024" name="IMA Fungus">
        <title>Apiospora arundinis, a panoply of carbohydrate-active enzymes and secondary metabolites.</title>
        <authorList>
            <person name="Sorensen T."/>
            <person name="Petersen C."/>
            <person name="Muurmann A.T."/>
            <person name="Christiansen J.V."/>
            <person name="Brundto M.L."/>
            <person name="Overgaard C.K."/>
            <person name="Boysen A.T."/>
            <person name="Wollenberg R.D."/>
            <person name="Larsen T.O."/>
            <person name="Sorensen J.L."/>
            <person name="Nielsen K.L."/>
            <person name="Sondergaard T.E."/>
        </authorList>
    </citation>
    <scope>NUCLEOTIDE SEQUENCE [LARGE SCALE GENOMIC DNA]</scope>
    <source>
        <strain evidence="5 6">AAU 773</strain>
    </source>
</reference>
<comment type="caution">
    <text evidence="5">The sequence shown here is derived from an EMBL/GenBank/DDBJ whole genome shotgun (WGS) entry which is preliminary data.</text>
</comment>
<feature type="domain" description="DUF7791" evidence="4">
    <location>
        <begin position="568"/>
        <end position="676"/>
    </location>
</feature>
<evidence type="ECO:0000256" key="1">
    <source>
        <dbReference type="ARBA" id="ARBA00022737"/>
    </source>
</evidence>
<keyword evidence="1" id="KW-0677">Repeat</keyword>
<name>A0ABR2JNC6_9PEZI</name>
<dbReference type="Proteomes" id="UP001390339">
    <property type="component" value="Unassembled WGS sequence"/>
</dbReference>
<dbReference type="Gene3D" id="3.40.50.300">
    <property type="entry name" value="P-loop containing nucleotide triphosphate hydrolases"/>
    <property type="match status" value="1"/>
</dbReference>
<evidence type="ECO:0008006" key="7">
    <source>
        <dbReference type="Google" id="ProtNLM"/>
    </source>
</evidence>
<evidence type="ECO:0000313" key="6">
    <source>
        <dbReference type="Proteomes" id="UP001390339"/>
    </source>
</evidence>
<dbReference type="InterPro" id="IPR056693">
    <property type="entry name" value="DUF7791"/>
</dbReference>